<dbReference type="eggNOG" id="KOG0529">
    <property type="taxonomic scope" value="Eukaryota"/>
</dbReference>
<evidence type="ECO:0000256" key="7">
    <source>
        <dbReference type="ARBA" id="ARBA00031267"/>
    </source>
</evidence>
<evidence type="ECO:0000256" key="9">
    <source>
        <dbReference type="RuleBase" id="RU367120"/>
    </source>
</evidence>
<dbReference type="GO" id="GO:0005968">
    <property type="term" value="C:Rab-protein geranylgeranyltransferase complex"/>
    <property type="evidence" value="ECO:0007669"/>
    <property type="project" value="TreeGrafter"/>
</dbReference>
<dbReference type="OrthoDB" id="1658at2759"/>
<gene>
    <name evidence="11" type="primary">Mo02284</name>
    <name evidence="11" type="ORF">E5Q_02284</name>
</gene>
<dbReference type="EMBL" id="BABT02000062">
    <property type="protein sequence ID" value="GAA95628.1"/>
    <property type="molecule type" value="Genomic_DNA"/>
</dbReference>
<keyword evidence="12" id="KW-1185">Reference proteome</keyword>
<feature type="region of interest" description="Disordered" evidence="10">
    <location>
        <begin position="1"/>
        <end position="22"/>
    </location>
</feature>
<evidence type="ECO:0000256" key="3">
    <source>
        <dbReference type="ARBA" id="ARBA00014772"/>
    </source>
</evidence>
<dbReference type="HOGENOM" id="CLU_031996_3_1_1"/>
<dbReference type="Pfam" id="PF01239">
    <property type="entry name" value="PPTA"/>
    <property type="match status" value="5"/>
</dbReference>
<dbReference type="STRING" id="764103.G7DYG8"/>
<evidence type="ECO:0000256" key="1">
    <source>
        <dbReference type="ARBA" id="ARBA00006734"/>
    </source>
</evidence>
<reference evidence="11 12" key="1">
    <citation type="journal article" date="2011" name="J. Gen. Appl. Microbiol.">
        <title>Draft genome sequencing of the enigmatic basidiomycete Mixia osmundae.</title>
        <authorList>
            <person name="Nishida H."/>
            <person name="Nagatsuka Y."/>
            <person name="Sugiyama J."/>
        </authorList>
    </citation>
    <scope>NUCLEOTIDE SEQUENCE [LARGE SCALE GENOMIC DNA]</scope>
    <source>
        <strain evidence="12">CBS 9802 / IAM 14324 / JCM 22182 / KY 12970</strain>
    </source>
</reference>
<evidence type="ECO:0000256" key="4">
    <source>
        <dbReference type="ARBA" id="ARBA00022602"/>
    </source>
</evidence>
<organism evidence="11 12">
    <name type="scientific">Mixia osmundae (strain CBS 9802 / IAM 14324 / JCM 22182 / KY 12970)</name>
    <dbReference type="NCBI Taxonomy" id="764103"/>
    <lineage>
        <taxon>Eukaryota</taxon>
        <taxon>Fungi</taxon>
        <taxon>Dikarya</taxon>
        <taxon>Basidiomycota</taxon>
        <taxon>Pucciniomycotina</taxon>
        <taxon>Mixiomycetes</taxon>
        <taxon>Mixiales</taxon>
        <taxon>Mixiaceae</taxon>
        <taxon>Mixia</taxon>
    </lineage>
</organism>
<comment type="caution">
    <text evidence="11">The sequence shown here is derived from an EMBL/GenBank/DDBJ whole genome shotgun (WGS) entry which is preliminary data.</text>
</comment>
<comment type="catalytic activity">
    <reaction evidence="8 9">
        <text>geranylgeranyl diphosphate + L-cysteinyl-[protein] = S-geranylgeranyl-L-cysteinyl-[protein] + diphosphate</text>
        <dbReference type="Rhea" id="RHEA:21240"/>
        <dbReference type="Rhea" id="RHEA-COMP:10131"/>
        <dbReference type="Rhea" id="RHEA-COMP:11537"/>
        <dbReference type="ChEBI" id="CHEBI:29950"/>
        <dbReference type="ChEBI" id="CHEBI:33019"/>
        <dbReference type="ChEBI" id="CHEBI:57533"/>
        <dbReference type="ChEBI" id="CHEBI:86021"/>
        <dbReference type="EC" id="2.5.1.60"/>
    </reaction>
</comment>
<dbReference type="OMA" id="RKFPKCY"/>
<dbReference type="Gene3D" id="1.25.40.120">
    <property type="entry name" value="Protein prenylyltransferase"/>
    <property type="match status" value="1"/>
</dbReference>
<evidence type="ECO:0000256" key="10">
    <source>
        <dbReference type="SAM" id="MobiDB-lite"/>
    </source>
</evidence>
<dbReference type="PANTHER" id="PTHR11129">
    <property type="entry name" value="PROTEIN FARNESYLTRANSFERASE ALPHA SUBUNIT/RAB GERANYLGERANYL TRANSFERASE ALPHA SUBUNIT"/>
    <property type="match status" value="1"/>
</dbReference>
<dbReference type="InterPro" id="IPR002088">
    <property type="entry name" value="Prenyl_trans_a"/>
</dbReference>
<evidence type="ECO:0000256" key="2">
    <source>
        <dbReference type="ARBA" id="ARBA00012656"/>
    </source>
</evidence>
<dbReference type="GO" id="GO:0004663">
    <property type="term" value="F:Rab geranylgeranyltransferase activity"/>
    <property type="evidence" value="ECO:0007669"/>
    <property type="project" value="UniProtKB-UniRule"/>
</dbReference>
<sequence length="318" mass="37258">MENHGVKRSKVKESDAAAQERHKEEAARIVRYKTLLDSLSKAAHDESALDLTTSILEINPDFVTGWNHRRRCWLAMLKSDGDKQARLTQDLQLTMKALAYNPKIYAVWEYRKWLLKVMPDPDWSYELKTVERLLMQDARNFHGWDYRRYIVDNLRERNAPNGTTVKRPAVTDQSEFDFTTRKIASSFSNFSAWHYRSKVLSRLQLDDGLDREFDLVRQAIYTDPEDQSAWIYHRWLIGKGENEALLRREIDAVSDLREIDPDSRWALESLVHNKSLLRKLHSGEEHDSLGEEIGSHLEQLILVDPDRASRYRYLASDI</sequence>
<comment type="similarity">
    <text evidence="1 9">Belongs to the protein prenyltransferase subunit alpha family.</text>
</comment>
<evidence type="ECO:0000313" key="12">
    <source>
        <dbReference type="Proteomes" id="UP000009131"/>
    </source>
</evidence>
<dbReference type="FunFam" id="1.25.40.120:FF:000035">
    <property type="entry name" value="Geranylgeranyl transferase type-2 subunit alpha"/>
    <property type="match status" value="1"/>
</dbReference>
<accession>G7DYG8</accession>
<reference evidence="11 12" key="2">
    <citation type="journal article" date="2012" name="Open Biol.">
        <title>Characteristics of nucleosomes and linker DNA regions on the genome of the basidiomycete Mixia osmundae revealed by mono- and dinucleosome mapping.</title>
        <authorList>
            <person name="Nishida H."/>
            <person name="Kondo S."/>
            <person name="Matsumoto T."/>
            <person name="Suzuki Y."/>
            <person name="Yoshikawa H."/>
            <person name="Taylor T.D."/>
            <person name="Sugiyama J."/>
        </authorList>
    </citation>
    <scope>NUCLEOTIDE SEQUENCE [LARGE SCALE GENOMIC DNA]</scope>
    <source>
        <strain evidence="12">CBS 9802 / IAM 14324 / JCM 22182 / KY 12970</strain>
    </source>
</reference>
<comment type="function">
    <text evidence="9">Catalyzes the transfer of a geranyl-geranyl moiety from geranyl-geranyl pyrophosphate to cysteines occuring in specific C-terminal amino acid sequences.</text>
</comment>
<keyword evidence="6" id="KW-0677">Repeat</keyword>
<dbReference type="RefSeq" id="XP_014570123.1">
    <property type="nucleotide sequence ID" value="XM_014714637.1"/>
</dbReference>
<evidence type="ECO:0000256" key="8">
    <source>
        <dbReference type="ARBA" id="ARBA00047658"/>
    </source>
</evidence>
<dbReference type="PROSITE" id="PS51147">
    <property type="entry name" value="PFTA"/>
    <property type="match status" value="4"/>
</dbReference>
<dbReference type="AlphaFoldDB" id="G7DYG8"/>
<evidence type="ECO:0000313" key="11">
    <source>
        <dbReference type="EMBL" id="GAA95628.1"/>
    </source>
</evidence>
<evidence type="ECO:0000256" key="5">
    <source>
        <dbReference type="ARBA" id="ARBA00022679"/>
    </source>
</evidence>
<proteinExistence type="inferred from homology"/>
<dbReference type="EC" id="2.5.1.60" evidence="2 9"/>
<dbReference type="FunCoup" id="G7DYG8">
    <property type="interactions" value="55"/>
</dbReference>
<keyword evidence="5 9" id="KW-0808">Transferase</keyword>
<dbReference type="Proteomes" id="UP000009131">
    <property type="component" value="Unassembled WGS sequence"/>
</dbReference>
<dbReference type="SUPFAM" id="SSF48439">
    <property type="entry name" value="Protein prenylyltransferase"/>
    <property type="match status" value="1"/>
</dbReference>
<evidence type="ECO:0000256" key="6">
    <source>
        <dbReference type="ARBA" id="ARBA00022737"/>
    </source>
</evidence>
<protein>
    <recommendedName>
        <fullName evidence="3 9">Geranylgeranyl transferase type-2 subunit alpha</fullName>
        <ecNumber evidence="2 9">2.5.1.60</ecNumber>
    </recommendedName>
    <alternativeName>
        <fullName evidence="7 9">Geranylgeranyl transferase type II subunit alpha</fullName>
    </alternativeName>
</protein>
<dbReference type="InParanoid" id="G7DYG8"/>
<dbReference type="PANTHER" id="PTHR11129:SF2">
    <property type="entry name" value="GERANYLGERANYL TRANSFERASE TYPE-2 SUBUNIT ALPHA"/>
    <property type="match status" value="1"/>
</dbReference>
<dbReference type="GO" id="GO:0097354">
    <property type="term" value="P:prenylation"/>
    <property type="evidence" value="ECO:0007669"/>
    <property type="project" value="UniProtKB-UniRule"/>
</dbReference>
<keyword evidence="4 9" id="KW-0637">Prenyltransferase</keyword>
<name>G7DYG8_MIXOS</name>